<dbReference type="InterPro" id="IPR003594">
    <property type="entry name" value="HATPase_dom"/>
</dbReference>
<dbReference type="EMBL" id="JAHUZE010000004">
    <property type="protein sequence ID" value="MBV7380789.1"/>
    <property type="molecule type" value="Genomic_DNA"/>
</dbReference>
<comment type="catalytic activity">
    <reaction evidence="1">
        <text>ATP + protein L-histidine = ADP + protein N-phospho-L-histidine.</text>
        <dbReference type="EC" id="2.7.13.3"/>
    </reaction>
</comment>
<feature type="domain" description="Histidine kinase" evidence="3">
    <location>
        <begin position="203"/>
        <end position="441"/>
    </location>
</feature>
<proteinExistence type="predicted"/>
<dbReference type="Pfam" id="PF02518">
    <property type="entry name" value="HATPase_c"/>
    <property type="match status" value="1"/>
</dbReference>
<evidence type="ECO:0000256" key="1">
    <source>
        <dbReference type="ARBA" id="ARBA00000085"/>
    </source>
</evidence>
<dbReference type="SMART" id="SM00387">
    <property type="entry name" value="HATPase_c"/>
    <property type="match status" value="1"/>
</dbReference>
<evidence type="ECO:0000256" key="2">
    <source>
        <dbReference type="ARBA" id="ARBA00012438"/>
    </source>
</evidence>
<evidence type="ECO:0000313" key="4">
    <source>
        <dbReference type="EMBL" id="MBV7380789.1"/>
    </source>
</evidence>
<dbReference type="Pfam" id="PF08448">
    <property type="entry name" value="PAS_4"/>
    <property type="match status" value="1"/>
</dbReference>
<evidence type="ECO:0000313" key="5">
    <source>
        <dbReference type="Proteomes" id="UP000756530"/>
    </source>
</evidence>
<dbReference type="SMART" id="SM00388">
    <property type="entry name" value="HisKA"/>
    <property type="match status" value="1"/>
</dbReference>
<sequence length="443" mass="48129">MARFDDPFDTPGATEAPTLPDAAWAEVLQAVDKTYQELVAYQEELEARNAELDAMRRFMGSVFSSVSDLVLVVDRDGAIEEASGSVLEELGAGGVGASLSDLVCPKNWAEVETHLRAAIDARVTGRIEADFLARGAPAPFDLSIAPRIGDRGRTRGAVITGRPLGELRRAYSELEASHRQLKEAQLHLVRNEKLASLGRLLAGVAHELNNPISFVYANAHAMEKSAAKLETYFDAVQRGEDRATLVALRDTLKLDRAMERLRTALDGARDGSERVRDIVEDLRRLSADGQGEMSVFDLVWTTEAAINWVARGVKSMPKIIRHGPERLDTFGRKGHIQQVMMNLIQNAADAVDGTDAPVIDVTYGTEDGMAFVRVEDNGPGVPDDLQAAVFDAFFTTKEVGKGTGLGLPISHKIAEEHGGDLRLAQHTGRGARFTLTLPLERGA</sequence>
<dbReference type="Pfam" id="PF00512">
    <property type="entry name" value="HisKA"/>
    <property type="match status" value="1"/>
</dbReference>
<dbReference type="RefSeq" id="WP_218393974.1">
    <property type="nucleotide sequence ID" value="NZ_JAHUZE010000004.1"/>
</dbReference>
<dbReference type="PROSITE" id="PS50109">
    <property type="entry name" value="HIS_KIN"/>
    <property type="match status" value="1"/>
</dbReference>
<protein>
    <recommendedName>
        <fullName evidence="2">histidine kinase</fullName>
        <ecNumber evidence="2">2.7.13.3</ecNumber>
    </recommendedName>
</protein>
<reference evidence="4 5" key="1">
    <citation type="submission" date="2021-05" db="EMBL/GenBank/DDBJ databases">
        <title>Culturable bacteria isolated from Daya Bay.</title>
        <authorList>
            <person name="Zheng W."/>
            <person name="Yu S."/>
            <person name="Huang Y."/>
        </authorList>
    </citation>
    <scope>NUCLEOTIDE SEQUENCE [LARGE SCALE GENOMIC DNA]</scope>
    <source>
        <strain evidence="4 5">DP4N28-5</strain>
    </source>
</reference>
<name>A0ABS6T6L2_9RHOB</name>
<dbReference type="EC" id="2.7.13.3" evidence="2"/>
<dbReference type="InterPro" id="IPR013656">
    <property type="entry name" value="PAS_4"/>
</dbReference>
<dbReference type="InterPro" id="IPR005467">
    <property type="entry name" value="His_kinase_dom"/>
</dbReference>
<gene>
    <name evidence="4" type="ORF">KJP28_17825</name>
</gene>
<dbReference type="InterPro" id="IPR003661">
    <property type="entry name" value="HisK_dim/P_dom"/>
</dbReference>
<dbReference type="CDD" id="cd00082">
    <property type="entry name" value="HisKA"/>
    <property type="match status" value="1"/>
</dbReference>
<dbReference type="PANTHER" id="PTHR43065:SF42">
    <property type="entry name" value="TWO-COMPONENT SENSOR PPRA"/>
    <property type="match status" value="1"/>
</dbReference>
<comment type="caution">
    <text evidence="4">The sequence shown here is derived from an EMBL/GenBank/DDBJ whole genome shotgun (WGS) entry which is preliminary data.</text>
</comment>
<dbReference type="PANTHER" id="PTHR43065">
    <property type="entry name" value="SENSOR HISTIDINE KINASE"/>
    <property type="match status" value="1"/>
</dbReference>
<evidence type="ECO:0000259" key="3">
    <source>
        <dbReference type="PROSITE" id="PS50109"/>
    </source>
</evidence>
<accession>A0ABS6T6L2</accession>
<keyword evidence="5" id="KW-1185">Reference proteome</keyword>
<dbReference type="Proteomes" id="UP000756530">
    <property type="component" value="Unassembled WGS sequence"/>
</dbReference>
<organism evidence="4 5">
    <name type="scientific">Maritimibacter dapengensis</name>
    <dbReference type="NCBI Taxonomy" id="2836868"/>
    <lineage>
        <taxon>Bacteria</taxon>
        <taxon>Pseudomonadati</taxon>
        <taxon>Pseudomonadota</taxon>
        <taxon>Alphaproteobacteria</taxon>
        <taxon>Rhodobacterales</taxon>
        <taxon>Roseobacteraceae</taxon>
        <taxon>Maritimibacter</taxon>
    </lineage>
</organism>